<proteinExistence type="predicted"/>
<protein>
    <submittedName>
        <fullName evidence="2">Uncharacterized protein</fullName>
    </submittedName>
</protein>
<dbReference type="AlphaFoldDB" id="A0A5C5VJS6"/>
<feature type="transmembrane region" description="Helical" evidence="1">
    <location>
        <begin position="29"/>
        <end position="47"/>
    </location>
</feature>
<organism evidence="2 3">
    <name type="scientific">Posidoniimonas corsicana</name>
    <dbReference type="NCBI Taxonomy" id="1938618"/>
    <lineage>
        <taxon>Bacteria</taxon>
        <taxon>Pseudomonadati</taxon>
        <taxon>Planctomycetota</taxon>
        <taxon>Planctomycetia</taxon>
        <taxon>Pirellulales</taxon>
        <taxon>Lacipirellulaceae</taxon>
        <taxon>Posidoniimonas</taxon>
    </lineage>
</organism>
<evidence type="ECO:0000256" key="1">
    <source>
        <dbReference type="SAM" id="Phobius"/>
    </source>
</evidence>
<dbReference type="EMBL" id="SIHJ01000001">
    <property type="protein sequence ID" value="TWT38207.1"/>
    <property type="molecule type" value="Genomic_DNA"/>
</dbReference>
<accession>A0A5C5VJS6</accession>
<keyword evidence="3" id="KW-1185">Reference proteome</keyword>
<evidence type="ECO:0000313" key="2">
    <source>
        <dbReference type="EMBL" id="TWT38207.1"/>
    </source>
</evidence>
<dbReference type="OrthoDB" id="277312at2"/>
<keyword evidence="1" id="KW-1133">Transmembrane helix</keyword>
<evidence type="ECO:0000313" key="3">
    <source>
        <dbReference type="Proteomes" id="UP000316714"/>
    </source>
</evidence>
<sequence>MTEPTQDAQRTFQVEEEAKGGSGCLRGCLIALLVAVVLGVIAGVLIARNWRSLMAGGIAAVTEAGIDSSGLPPAEKEEVKAEFRRLTDGFQDGSISNEQLQRVMDGIVASPLFAALPVFVLDSGYIEVSGLSEEQKAAGRMAVQRFLQGVADGTIPPEKVEAVLAPVADRDADGGWKLREEVTDEQLSAALAAATAAADEAGVPAEVPGLDVSEEIRKLIDAGLAGE</sequence>
<dbReference type="RefSeq" id="WP_146565565.1">
    <property type="nucleotide sequence ID" value="NZ_SIHJ01000001.1"/>
</dbReference>
<gene>
    <name evidence="2" type="ORF">KOR34_31760</name>
</gene>
<keyword evidence="1" id="KW-0472">Membrane</keyword>
<keyword evidence="1" id="KW-0812">Transmembrane</keyword>
<comment type="caution">
    <text evidence="2">The sequence shown here is derived from an EMBL/GenBank/DDBJ whole genome shotgun (WGS) entry which is preliminary data.</text>
</comment>
<name>A0A5C5VJS6_9BACT</name>
<dbReference type="Proteomes" id="UP000316714">
    <property type="component" value="Unassembled WGS sequence"/>
</dbReference>
<reference evidence="2 3" key="1">
    <citation type="submission" date="2019-02" db="EMBL/GenBank/DDBJ databases">
        <title>Deep-cultivation of Planctomycetes and their phenomic and genomic characterization uncovers novel biology.</title>
        <authorList>
            <person name="Wiegand S."/>
            <person name="Jogler M."/>
            <person name="Boedeker C."/>
            <person name="Pinto D."/>
            <person name="Vollmers J."/>
            <person name="Rivas-Marin E."/>
            <person name="Kohn T."/>
            <person name="Peeters S.H."/>
            <person name="Heuer A."/>
            <person name="Rast P."/>
            <person name="Oberbeckmann S."/>
            <person name="Bunk B."/>
            <person name="Jeske O."/>
            <person name="Meyerdierks A."/>
            <person name="Storesund J.E."/>
            <person name="Kallscheuer N."/>
            <person name="Luecker S."/>
            <person name="Lage O.M."/>
            <person name="Pohl T."/>
            <person name="Merkel B.J."/>
            <person name="Hornburger P."/>
            <person name="Mueller R.-W."/>
            <person name="Bruemmer F."/>
            <person name="Labrenz M."/>
            <person name="Spormann A.M."/>
            <person name="Op Den Camp H."/>
            <person name="Overmann J."/>
            <person name="Amann R."/>
            <person name="Jetten M.S.M."/>
            <person name="Mascher T."/>
            <person name="Medema M.H."/>
            <person name="Devos D.P."/>
            <person name="Kaster A.-K."/>
            <person name="Ovreas L."/>
            <person name="Rohde M."/>
            <person name="Galperin M.Y."/>
            <person name="Jogler C."/>
        </authorList>
    </citation>
    <scope>NUCLEOTIDE SEQUENCE [LARGE SCALE GENOMIC DNA]</scope>
    <source>
        <strain evidence="2 3">KOR34</strain>
    </source>
</reference>